<dbReference type="Proteomes" id="UP000187059">
    <property type="component" value="Chromosome"/>
</dbReference>
<dbReference type="EMBL" id="CP015093">
    <property type="protein sequence ID" value="APZ51257.1"/>
    <property type="molecule type" value="Genomic_DNA"/>
</dbReference>
<dbReference type="AlphaFoldDB" id="A0A1P8UPG2"/>
<evidence type="ECO:0000313" key="1">
    <source>
        <dbReference type="EMBL" id="APZ51257.1"/>
    </source>
</evidence>
<proteinExistence type="predicted"/>
<gene>
    <name evidence="1" type="ORF">Ga0080574_TMP923</name>
</gene>
<dbReference type="KEGG" id="paby:Ga0080574_TMP923"/>
<evidence type="ECO:0000313" key="2">
    <source>
        <dbReference type="Proteomes" id="UP000187059"/>
    </source>
</evidence>
<sequence length="102" mass="11258">MRLDRHLADQGVPEAARDHFLAELTGTELIRSYLNGAPEPTIDEMTKAVYATEQGKLLREILDEAGQLDAAPKATAREEQLRHLATLPAAKRITEARRLGLA</sequence>
<accession>A0A1P8UPG2</accession>
<organism evidence="1 2">
    <name type="scientific">Salipiger abyssi</name>
    <dbReference type="NCBI Taxonomy" id="1250539"/>
    <lineage>
        <taxon>Bacteria</taxon>
        <taxon>Pseudomonadati</taxon>
        <taxon>Pseudomonadota</taxon>
        <taxon>Alphaproteobacteria</taxon>
        <taxon>Rhodobacterales</taxon>
        <taxon>Roseobacteraceae</taxon>
        <taxon>Salipiger</taxon>
    </lineage>
</organism>
<reference evidence="1 2" key="1">
    <citation type="submission" date="2016-04" db="EMBL/GenBank/DDBJ databases">
        <title>Deep-sea bacteria in the southern Pacific.</title>
        <authorList>
            <person name="Tang K."/>
        </authorList>
    </citation>
    <scope>NUCLEOTIDE SEQUENCE [LARGE SCALE GENOMIC DNA]</scope>
    <source>
        <strain evidence="1 2">JLT2014</strain>
    </source>
</reference>
<name>A0A1P8UPG2_9RHOB</name>
<keyword evidence="2" id="KW-1185">Reference proteome</keyword>
<protein>
    <submittedName>
        <fullName evidence="1">Uncharacterized protein</fullName>
    </submittedName>
</protein>